<proteinExistence type="predicted"/>
<organism evidence="2 3">
    <name type="scientific">Planococcus citreus</name>
    <dbReference type="NCBI Taxonomy" id="1373"/>
    <lineage>
        <taxon>Bacteria</taxon>
        <taxon>Bacillati</taxon>
        <taxon>Bacillota</taxon>
        <taxon>Bacilli</taxon>
        <taxon>Bacillales</taxon>
        <taxon>Caryophanaceae</taxon>
        <taxon>Planococcus</taxon>
    </lineage>
</organism>
<keyword evidence="3" id="KW-1185">Reference proteome</keyword>
<keyword evidence="1" id="KW-0175">Coiled coil</keyword>
<evidence type="ECO:0000256" key="1">
    <source>
        <dbReference type="SAM" id="Coils"/>
    </source>
</evidence>
<name>A0A497YHP0_9BACL</name>
<evidence type="ECO:0000313" key="2">
    <source>
        <dbReference type="EMBL" id="RLJ86628.1"/>
    </source>
</evidence>
<feature type="coiled-coil region" evidence="1">
    <location>
        <begin position="428"/>
        <end position="455"/>
    </location>
</feature>
<dbReference type="AlphaFoldDB" id="A0A497YHP0"/>
<accession>A0A497YHP0</accession>
<dbReference type="Proteomes" id="UP000280791">
    <property type="component" value="Unassembled WGS sequence"/>
</dbReference>
<dbReference type="RefSeq" id="WP_121300391.1">
    <property type="nucleotide sequence ID" value="NZ_QBEW01000057.1"/>
</dbReference>
<reference evidence="2 3" key="1">
    <citation type="submission" date="2018-10" db="EMBL/GenBank/DDBJ databases">
        <title>Genomic Encyclopedia of Type Strains, Phase IV (KMG-IV): sequencing the most valuable type-strain genomes for metagenomic binning, comparative biology and taxonomic classification.</title>
        <authorList>
            <person name="Goeker M."/>
        </authorList>
    </citation>
    <scope>NUCLEOTIDE SEQUENCE [LARGE SCALE GENOMIC DNA]</scope>
    <source>
        <strain evidence="2 3">DSM 20549</strain>
    </source>
</reference>
<evidence type="ECO:0000313" key="3">
    <source>
        <dbReference type="Proteomes" id="UP000280791"/>
    </source>
</evidence>
<dbReference type="OrthoDB" id="1453311at2"/>
<protein>
    <submittedName>
        <fullName evidence="2">PD-(D/E)XK nuclease superfamily protein</fullName>
    </submittedName>
</protein>
<sequence>MTHSLEQIAQLEHSKEFARLHQKFHQFNPLKVLRVDQFEIRHSNILAWLLDPNETHQLGSFFLKKLLTRLVMRAENEGKGDGIDFLSFLYSSFHDAEVSREVKTHTNRMIDLLVHVPSQKLVLVIENKFHAGESDGQLVDYLAYAKAEFQEPGYTVLPIFLTLASEEPSDDSYLLLGYEDVLEIIEQQLEFSKETTADAIYDFLSFYIEVLKEQLVHDAESVELALTVYDENKNAIDFLFLSQNDNFKKQAVYKSIYKQLAKLDESEKTALRKIYGAKKKTIDFVFNIGGNVIREAFLDFVKEADMPEEAYAAHIRFPHFILPDWSDFQETLGEPASAYWLGQAFIIWFERQVGERLKITVELGPIPYVERYRLLTELEKRDVSFQQSGKEEGKRYTKIYTAWTDVGEWASKQEVLKSMFVLYDAPELNDLFRKIAESVEVMEDATEEVEEVTESKLEKVLNKSTVPPIPKEAFDLFCAKHHIAEAERNYHWRNPSFVVPAFTRIEERYGMSRFDWWWHNGALLFWFDQLRDGRLKLILELGPLQGEDRVALIRELEMLGVTFKAVSKLRTAAYTRLYSNIKVIEDWQDAQQVAEEMTKLFQHPRHQELLAKIEAVSMASSDI</sequence>
<dbReference type="EMBL" id="RCCP01000003">
    <property type="protein sequence ID" value="RLJ86628.1"/>
    <property type="molecule type" value="Genomic_DNA"/>
</dbReference>
<gene>
    <name evidence="2" type="ORF">DFR62_2230</name>
</gene>
<dbReference type="InterPro" id="IPR029470">
    <property type="entry name" value="PDDEXK_4"/>
</dbReference>
<comment type="caution">
    <text evidence="2">The sequence shown here is derived from an EMBL/GenBank/DDBJ whole genome shotgun (WGS) entry which is preliminary data.</text>
</comment>
<dbReference type="Pfam" id="PF14281">
    <property type="entry name" value="PDDEXK_4"/>
    <property type="match status" value="1"/>
</dbReference>